<dbReference type="InterPro" id="IPR036097">
    <property type="entry name" value="HisK_dim/P_sf"/>
</dbReference>
<dbReference type="SUPFAM" id="SSF55874">
    <property type="entry name" value="ATPase domain of HSP90 chaperone/DNA topoisomerase II/histidine kinase"/>
    <property type="match status" value="1"/>
</dbReference>
<keyword evidence="4" id="KW-0597">Phosphoprotein</keyword>
<gene>
    <name evidence="13" type="ORF">C5689_16125</name>
</gene>
<keyword evidence="5" id="KW-0808">Transferase</keyword>
<dbReference type="InterPro" id="IPR004358">
    <property type="entry name" value="Sig_transdc_His_kin-like_C"/>
</dbReference>
<dbReference type="AlphaFoldDB" id="A0A2U1SMI1"/>
<proteinExistence type="predicted"/>
<dbReference type="Pfam" id="PF00512">
    <property type="entry name" value="HisKA"/>
    <property type="match status" value="1"/>
</dbReference>
<organism evidence="13 14">
    <name type="scientific">Methylosinus sporium</name>
    <dbReference type="NCBI Taxonomy" id="428"/>
    <lineage>
        <taxon>Bacteria</taxon>
        <taxon>Pseudomonadati</taxon>
        <taxon>Pseudomonadota</taxon>
        <taxon>Alphaproteobacteria</taxon>
        <taxon>Hyphomicrobiales</taxon>
        <taxon>Methylocystaceae</taxon>
        <taxon>Methylosinus</taxon>
    </lineage>
</organism>
<evidence type="ECO:0000256" key="6">
    <source>
        <dbReference type="ARBA" id="ARBA00022692"/>
    </source>
</evidence>
<evidence type="ECO:0000256" key="7">
    <source>
        <dbReference type="ARBA" id="ARBA00022777"/>
    </source>
</evidence>
<dbReference type="Gene3D" id="3.30.565.10">
    <property type="entry name" value="Histidine kinase-like ATPase, C-terminal domain"/>
    <property type="match status" value="1"/>
</dbReference>
<dbReference type="InterPro" id="IPR003594">
    <property type="entry name" value="HATPase_dom"/>
</dbReference>
<sequence>MTPPPSLVRRSVGYLLLSQLVAYLVGWAVPIILGVLEIGQYSMSFDELASFRANMLIQSSLVRDADGVVRIDPEPKLAEEMRRNPRFKFAAFDFATGTPISGSSPELVAPLAKIIDISSEHAHFVLPGDPRSPALGFMETRWTRYGKMHLAHYCLQVRPIDVLLQSVANFEWVWSYVAAALVTSTAAAWIAVRQGLKPLRATVSEAAQIDMDSLGPRLATTAVPIEIMPLVDAVNEALSRLAAGVARQRLFTANAAHELRTPLAIMRARLENARETALNNALLVDAGRLRSIVEQMLIAARVAEGQVSLEQQVDLCEATREIVTNMLPLAMDCDRFIEFEASDTPVIVRGNRRAIESVVANLLDNALRAEPRDGAVILTVDADAIVSVIDHGEGVALEDRDAIFEPFWRKSETTPGSGLGLAIARELMDKLQGRIWVEDTPGGGATFRLSLPKAR</sequence>
<dbReference type="PRINTS" id="PR00344">
    <property type="entry name" value="BCTRLSENSOR"/>
</dbReference>
<accession>A0A2U1SMI1</accession>
<evidence type="ECO:0000256" key="8">
    <source>
        <dbReference type="ARBA" id="ARBA00022989"/>
    </source>
</evidence>
<dbReference type="SUPFAM" id="SSF47384">
    <property type="entry name" value="Homodimeric domain of signal transducing histidine kinase"/>
    <property type="match status" value="1"/>
</dbReference>
<evidence type="ECO:0000256" key="4">
    <source>
        <dbReference type="ARBA" id="ARBA00022553"/>
    </source>
</evidence>
<keyword evidence="14" id="KW-1185">Reference proteome</keyword>
<evidence type="ECO:0000256" key="2">
    <source>
        <dbReference type="ARBA" id="ARBA00004141"/>
    </source>
</evidence>
<dbReference type="EC" id="2.7.13.3" evidence="3"/>
<dbReference type="PANTHER" id="PTHR45436">
    <property type="entry name" value="SENSOR HISTIDINE KINASE YKOH"/>
    <property type="match status" value="1"/>
</dbReference>
<feature type="domain" description="Histidine kinase" evidence="12">
    <location>
        <begin position="254"/>
        <end position="455"/>
    </location>
</feature>
<protein>
    <recommendedName>
        <fullName evidence="3">histidine kinase</fullName>
        <ecNumber evidence="3">2.7.13.3</ecNumber>
    </recommendedName>
</protein>
<evidence type="ECO:0000313" key="13">
    <source>
        <dbReference type="EMBL" id="PWB92822.1"/>
    </source>
</evidence>
<keyword evidence="7 13" id="KW-0418">Kinase</keyword>
<keyword evidence="8 11" id="KW-1133">Transmembrane helix</keyword>
<dbReference type="InterPro" id="IPR036890">
    <property type="entry name" value="HATPase_C_sf"/>
</dbReference>
<evidence type="ECO:0000256" key="10">
    <source>
        <dbReference type="ARBA" id="ARBA00023136"/>
    </source>
</evidence>
<dbReference type="Proteomes" id="UP000245137">
    <property type="component" value="Unassembled WGS sequence"/>
</dbReference>
<dbReference type="Gene3D" id="1.10.287.130">
    <property type="match status" value="1"/>
</dbReference>
<evidence type="ECO:0000256" key="5">
    <source>
        <dbReference type="ARBA" id="ARBA00022679"/>
    </source>
</evidence>
<dbReference type="EMBL" id="PUIV01000035">
    <property type="protein sequence ID" value="PWB92822.1"/>
    <property type="molecule type" value="Genomic_DNA"/>
</dbReference>
<dbReference type="PANTHER" id="PTHR45436:SF15">
    <property type="entry name" value="SENSOR HISTIDINE KINASE CUSS"/>
    <property type="match status" value="1"/>
</dbReference>
<dbReference type="OrthoDB" id="9809329at2"/>
<dbReference type="InterPro" id="IPR003661">
    <property type="entry name" value="HisK_dim/P_dom"/>
</dbReference>
<keyword evidence="6 11" id="KW-0812">Transmembrane</keyword>
<dbReference type="SMART" id="SM00388">
    <property type="entry name" value="HisKA"/>
    <property type="match status" value="1"/>
</dbReference>
<comment type="catalytic activity">
    <reaction evidence="1">
        <text>ATP + protein L-histidine = ADP + protein N-phospho-L-histidine.</text>
        <dbReference type="EC" id="2.7.13.3"/>
    </reaction>
</comment>
<evidence type="ECO:0000256" key="3">
    <source>
        <dbReference type="ARBA" id="ARBA00012438"/>
    </source>
</evidence>
<feature type="transmembrane region" description="Helical" evidence="11">
    <location>
        <begin position="12"/>
        <end position="36"/>
    </location>
</feature>
<dbReference type="InterPro" id="IPR005467">
    <property type="entry name" value="His_kinase_dom"/>
</dbReference>
<dbReference type="RefSeq" id="WP_108918280.1">
    <property type="nucleotide sequence ID" value="NZ_BGJY01000004.1"/>
</dbReference>
<dbReference type="SMART" id="SM00387">
    <property type="entry name" value="HATPase_c"/>
    <property type="match status" value="1"/>
</dbReference>
<evidence type="ECO:0000259" key="12">
    <source>
        <dbReference type="PROSITE" id="PS50109"/>
    </source>
</evidence>
<dbReference type="CDD" id="cd00082">
    <property type="entry name" value="HisKA"/>
    <property type="match status" value="1"/>
</dbReference>
<dbReference type="GO" id="GO:0005886">
    <property type="term" value="C:plasma membrane"/>
    <property type="evidence" value="ECO:0007669"/>
    <property type="project" value="TreeGrafter"/>
</dbReference>
<evidence type="ECO:0000256" key="11">
    <source>
        <dbReference type="SAM" id="Phobius"/>
    </source>
</evidence>
<reference evidence="13 14" key="1">
    <citation type="journal article" date="2018" name="Appl. Microbiol. Biotechnol.">
        <title>Co-cultivation of the strictly anaerobic methanogen Methanosarcina barkeri with aerobic methanotrophs in an oxygen-limited membrane bioreactor.</title>
        <authorList>
            <person name="In 't Zandt M.H."/>
            <person name="van den Bosch T.J.M."/>
            <person name="Rijkers R."/>
            <person name="van Kessel M.A.H.J."/>
            <person name="Jetten M.S.M."/>
            <person name="Welte C.U."/>
        </authorList>
    </citation>
    <scope>NUCLEOTIDE SEQUENCE [LARGE SCALE GENOMIC DNA]</scope>
    <source>
        <strain evidence="13 14">DSM 17706</strain>
    </source>
</reference>
<comment type="subcellular location">
    <subcellularLocation>
        <location evidence="2">Membrane</location>
        <topology evidence="2">Multi-pass membrane protein</topology>
    </subcellularLocation>
</comment>
<keyword evidence="9" id="KW-0902">Two-component regulatory system</keyword>
<name>A0A2U1SMI1_METSR</name>
<evidence type="ECO:0000256" key="9">
    <source>
        <dbReference type="ARBA" id="ARBA00023012"/>
    </source>
</evidence>
<keyword evidence="10 11" id="KW-0472">Membrane</keyword>
<dbReference type="PROSITE" id="PS50109">
    <property type="entry name" value="HIS_KIN"/>
    <property type="match status" value="1"/>
</dbReference>
<evidence type="ECO:0000256" key="1">
    <source>
        <dbReference type="ARBA" id="ARBA00000085"/>
    </source>
</evidence>
<dbReference type="InterPro" id="IPR050428">
    <property type="entry name" value="TCS_sensor_his_kinase"/>
</dbReference>
<dbReference type="GO" id="GO:0000155">
    <property type="term" value="F:phosphorelay sensor kinase activity"/>
    <property type="evidence" value="ECO:0007669"/>
    <property type="project" value="InterPro"/>
</dbReference>
<dbReference type="Pfam" id="PF02518">
    <property type="entry name" value="HATPase_c"/>
    <property type="match status" value="1"/>
</dbReference>
<evidence type="ECO:0000313" key="14">
    <source>
        <dbReference type="Proteomes" id="UP000245137"/>
    </source>
</evidence>
<comment type="caution">
    <text evidence="13">The sequence shown here is derived from an EMBL/GenBank/DDBJ whole genome shotgun (WGS) entry which is preliminary data.</text>
</comment>